<organism evidence="3 4">
    <name type="scientific">Aduncisulcus paluster</name>
    <dbReference type="NCBI Taxonomy" id="2918883"/>
    <lineage>
        <taxon>Eukaryota</taxon>
        <taxon>Metamonada</taxon>
        <taxon>Carpediemonas-like organisms</taxon>
        <taxon>Aduncisulcus</taxon>
    </lineage>
</organism>
<feature type="coiled-coil region" evidence="1">
    <location>
        <begin position="1486"/>
        <end position="1531"/>
    </location>
</feature>
<keyword evidence="4" id="KW-1185">Reference proteome</keyword>
<evidence type="ECO:0000256" key="2">
    <source>
        <dbReference type="SAM" id="MobiDB-lite"/>
    </source>
</evidence>
<feature type="compositionally biased region" description="Polar residues" evidence="2">
    <location>
        <begin position="879"/>
        <end position="893"/>
    </location>
</feature>
<proteinExistence type="predicted"/>
<evidence type="ECO:0000313" key="3">
    <source>
        <dbReference type="EMBL" id="GKT31876.1"/>
    </source>
</evidence>
<feature type="non-terminal residue" evidence="3">
    <location>
        <position position="2354"/>
    </location>
</feature>
<dbReference type="EMBL" id="BQXS01009762">
    <property type="protein sequence ID" value="GKT31876.1"/>
    <property type="molecule type" value="Genomic_DNA"/>
</dbReference>
<feature type="region of interest" description="Disordered" evidence="2">
    <location>
        <begin position="469"/>
        <end position="490"/>
    </location>
</feature>
<keyword evidence="1" id="KW-0175">Coiled coil</keyword>
<feature type="region of interest" description="Disordered" evidence="2">
    <location>
        <begin position="782"/>
        <end position="811"/>
    </location>
</feature>
<feature type="region of interest" description="Disordered" evidence="2">
    <location>
        <begin position="651"/>
        <end position="719"/>
    </location>
</feature>
<sequence length="2354" mass="262042">MSDIQILSLEACVEEGKALVESKVSQLPSCIQSLVHKMLSISSNDRICIDECLNETSGLKTEIETTKHQDTNPGDLQQPLSHGSEQVEGESSLFPVFPFPSDLSLIHSSLISTHKENSDGIVSHLFPIIDLILGNQMKFKLEMSRRDRDGCFSKNNCCIFSPISSHYRVNNSKYLTTRNSIVCWINRWLLKVESEDLTLRYGTDGSYHITPFSTSDATISQSSQNTSSKCPKQGKLAYPETIWPLLWIELCELRNSIQKTSYMKESYNIGRGDKNGNYPLGGSPPIYSPPFVIALLDVVLSCIRQQRDPLSISYSLSLVSLFSFHLPLKVVLLDIVPLVLNVLSNWAVVADRDEAVGLGIHGRPNQQGTNNDGGKDFTAGKRTILLPNTLVQPPGCVVLLDIVPLVLNVLSNWAVVADRDEAVGLGIHGRPNQQGTNNDGGKDFTAGKRTILLPNTLVQPPGCGLRRSSTSLPFRGQGKDTVGLSPHSQDKKHVKCGVSLREAITPGNSDELVPPSFTNLSLRALGLISRLALDRFNSGLESEAFRVSVSGSIKDVAKSGASVHVRKKASEVLFVCCGIGVRRWIWEREKEENIREQKRKHDEAVETRSIVRCLWQERMRIRGERRRAVRNMKHIKQASLGDGDKIISLEKSETENDDNPFVCDSGIIDDEYNSKEDTDPLQSLCIDGEQGDREESHPESGLFEEDRQEDSEEEEEESDDWYLWIQCDDHTSHEQDSFEAEESDDHIKQLDILELKENTIVMDRISLENCLSLLSLCIDGEQGDREESHPESGLFEEDRQEDSEEEEEESDDWYLWIQCDDHTSHEQDSFEAEESDDHIKQLDILELKENTIVMDRISLENCLSLLRYRGDPFLSRNSRSLSKTASVSGNSGALSAPAASVSSGHSRNHSTGSTLSQFSARHSRTSSSSSYSANSKDFDMSDKPFYDQNDVDSIDIASKAAPRHPSKFSPTRSSKVVLGCIKFLLSQSTFTQHLHNVQTHTLPLAILTHFHHISLCVSSHDLRFKITPLAMKHCFSPESCTELKIEFLRTLPTIVLNEAITPSVCASVVCRALRDDNLEVMKACCIAVVCIIGGCEWIISINGERGENGLRENEEEKRRIERKWRKRADLMAFEKKKIYDEMQKSKKKSYFVQEKDSKGKESLKKLSSHASLSSFFPSKFTSYTHMGFADENNISSFFSVPALYRIASLLSPLLLHPSSPLRASAFLLLSSLLLIPNSEVSEGISAQVHQIWRIVRVDIASLREMVRNEQAKIREQMKISSSSGGLAMKPGDELAKSICEQKIMDIITEKKKGIEFLNSFSSQNKDVHDASDIDGGVHLKEQSSQLLHTKTQCISTDEHTHLKDGSSGWIEDCPQISSIVKDTACQQALVEKIEDLLIDMKRECIAPSSSSSSSSSLTNSMLPREEECDRETEVDLLTSNDSIECHHIFSPPLSLVQDSCMYLPTLSFCSQVLCACCGEGASWSILERCEERLKWLEEEDEKKRKAQSQERKKLQEELKKKKQLLLLEQRQRDKKKKSSKNKSKDENIDMSLVIPLEKLVVPSHRGKLLDIIRSALDKEVKHRYGSEESDLNNGEKEERQGKEGEVINGQNESEGQISHPTDDHLSHSKNRQSTPIVVDKQPLVPILDIMLEFYRELRHISSHSALIREKVRRREEQAWMRTRMGKGNLDDIVSFKYLTSNSHTLRRAISHQHRSHGASSSMKTSGIEHRTRGILCNVLSFGFDDCSGGESVGLYNLGTLAISSSSSSLCISLPLLDVASGVMSAPLSHSLMSLSLVVKPETISSSSSSLCISLPLLDVASGVMSAPLSHSLMSLSLVVKPESIGLKNEDGETFAEWVQKQYPEQDGTSGEALGIICKFKKDDSDYPSFQDPHNADFLRDAQIIDPRTKELISKESDDISVCSATSSSDGGSVNRKNMPMSLVSSLSSYLIQLLATPMFLPFLVRMNGLTIDNEQCVCACTEKCVLPLFFFNSSVDAARKRGDYDLGETSNPSSASVGSLSHDRFISIDTFSSSLKRTLNRGTKLEPKYHETIGYYLVKKVWKSDDPVFGLHRNGTTAFSKHIFLFPTHTIICGCSITPTVLCVCMGSSVVFIETERGKVLFAVSVPPYLGFPSAVCCEYAQVPLYIIIGTQRGALCVVDIRYRMIVKVIAFPYSFPVSSLLPLSPSQTSSLHSFSSTHHTHSVSLISSSIADKHLDDVREWAKSPPSPPKFTHHEGPCVCVSGGPYNSVVIVVLGDEPSICGCFASCMELGDATDIFEKVAQYKKRKLERRKEKERMKNADKAMREFSLSLDPSPSSSPSTSDDDLGPKDKEYGSTETNQMLAEPLSLPTPGS</sequence>
<feature type="compositionally biased region" description="Acidic residues" evidence="2">
    <location>
        <begin position="702"/>
        <end position="719"/>
    </location>
</feature>
<gene>
    <name evidence="3" type="ORF">ADUPG1_006202</name>
</gene>
<feature type="compositionally biased region" description="Low complexity" evidence="2">
    <location>
        <begin position="916"/>
        <end position="935"/>
    </location>
</feature>
<feature type="region of interest" description="Disordered" evidence="2">
    <location>
        <begin position="1582"/>
        <end position="1636"/>
    </location>
</feature>
<feature type="compositionally biased region" description="Basic and acidic residues" evidence="2">
    <location>
        <begin position="1593"/>
        <end position="1605"/>
    </location>
</feature>
<evidence type="ECO:0000313" key="4">
    <source>
        <dbReference type="Proteomes" id="UP001057375"/>
    </source>
</evidence>
<name>A0ABQ5KJ00_9EUKA</name>
<reference evidence="3" key="1">
    <citation type="submission" date="2022-03" db="EMBL/GenBank/DDBJ databases">
        <title>Draft genome sequence of Aduncisulcus paluster, a free-living microaerophilic Fornicata.</title>
        <authorList>
            <person name="Yuyama I."/>
            <person name="Kume K."/>
            <person name="Tamura T."/>
            <person name="Inagaki Y."/>
            <person name="Hashimoto T."/>
        </authorList>
    </citation>
    <scope>NUCLEOTIDE SEQUENCE</scope>
    <source>
        <strain evidence="3">NY0171</strain>
    </source>
</reference>
<protein>
    <submittedName>
        <fullName evidence="3">Uncharacterized protein</fullName>
    </submittedName>
</protein>
<evidence type="ECO:0000256" key="1">
    <source>
        <dbReference type="SAM" id="Coils"/>
    </source>
</evidence>
<feature type="compositionally biased region" description="Low complexity" evidence="2">
    <location>
        <begin position="2309"/>
        <end position="2322"/>
    </location>
</feature>
<dbReference type="Proteomes" id="UP001057375">
    <property type="component" value="Unassembled WGS sequence"/>
</dbReference>
<feature type="compositionally biased region" description="Acidic residues" evidence="2">
    <location>
        <begin position="794"/>
        <end position="811"/>
    </location>
</feature>
<feature type="compositionally biased region" description="Basic and acidic residues" evidence="2">
    <location>
        <begin position="1423"/>
        <end position="1433"/>
    </location>
</feature>
<feature type="compositionally biased region" description="Polar residues" evidence="2">
    <location>
        <begin position="1608"/>
        <end position="1619"/>
    </location>
</feature>
<feature type="region of interest" description="Disordered" evidence="2">
    <location>
        <begin position="2292"/>
        <end position="2354"/>
    </location>
</feature>
<feature type="compositionally biased region" description="Polar residues" evidence="2">
    <location>
        <begin position="900"/>
        <end position="915"/>
    </location>
</feature>
<feature type="region of interest" description="Disordered" evidence="2">
    <location>
        <begin position="1406"/>
        <end position="1433"/>
    </location>
</feature>
<feature type="compositionally biased region" description="Basic and acidic residues" evidence="2">
    <location>
        <begin position="2292"/>
        <end position="2306"/>
    </location>
</feature>
<feature type="region of interest" description="Disordered" evidence="2">
    <location>
        <begin position="879"/>
        <end position="935"/>
    </location>
</feature>
<comment type="caution">
    <text evidence="3">The sequence shown here is derived from an EMBL/GenBank/DDBJ whole genome shotgun (WGS) entry which is preliminary data.</text>
</comment>
<accession>A0ABQ5KJ00</accession>